<protein>
    <recommendedName>
        <fullName evidence="4">MBG domain-containing protein</fullName>
    </recommendedName>
</protein>
<keyword evidence="3" id="KW-1185">Reference proteome</keyword>
<feature type="region of interest" description="Disordered" evidence="1">
    <location>
        <begin position="96"/>
        <end position="155"/>
    </location>
</feature>
<dbReference type="RefSeq" id="WP_216034029.1">
    <property type="nucleotide sequence ID" value="NZ_JAHKNG010000029.1"/>
</dbReference>
<proteinExistence type="predicted"/>
<feature type="compositionally biased region" description="Basic and acidic residues" evidence="1">
    <location>
        <begin position="106"/>
        <end position="122"/>
    </location>
</feature>
<feature type="region of interest" description="Disordered" evidence="1">
    <location>
        <begin position="1"/>
        <end position="20"/>
    </location>
</feature>
<reference evidence="2" key="1">
    <citation type="submission" date="2021-06" db="EMBL/GenBank/DDBJ databases">
        <title>Paracoccus bacterium XHP0099 sp. nov., isolated from the surface waters of the Yellow Sea.</title>
        <authorList>
            <person name="Xue H."/>
            <person name="Zhang D."/>
        </authorList>
    </citation>
    <scope>NUCLEOTIDE SEQUENCE</scope>
    <source>
        <strain evidence="2">XHP0099</strain>
    </source>
</reference>
<evidence type="ECO:0000256" key="1">
    <source>
        <dbReference type="SAM" id="MobiDB-lite"/>
    </source>
</evidence>
<comment type="caution">
    <text evidence="2">The sequence shown here is derived from an EMBL/GenBank/DDBJ whole genome shotgun (WGS) entry which is preliminary data.</text>
</comment>
<dbReference type="Proteomes" id="UP001166191">
    <property type="component" value="Unassembled WGS sequence"/>
</dbReference>
<evidence type="ECO:0008006" key="4">
    <source>
        <dbReference type="Google" id="ProtNLM"/>
    </source>
</evidence>
<gene>
    <name evidence="2" type="ORF">KNW02_14675</name>
</gene>
<evidence type="ECO:0000313" key="3">
    <source>
        <dbReference type="Proteomes" id="UP001166191"/>
    </source>
</evidence>
<name>A0ABS6ALB7_9RHOB</name>
<sequence length="155" mass="15756">MATNDEGTTDWAGSNEAGPIEAALIAPSNTAEPSISPSSGPVGAVFTITEGTYAGSTPITVSGTLTQAGVDVTGSMTGDSFTSTAEGALVWVETASNVAGSGRGNRQRDDHGGAIAGTDRRNRGCGRHRQQPAGDGHRDPRLAGFWRPDDDDLAG</sequence>
<dbReference type="EMBL" id="JAHKNG010000029">
    <property type="protein sequence ID" value="MBU3031363.1"/>
    <property type="molecule type" value="Genomic_DNA"/>
</dbReference>
<organism evidence="2 3">
    <name type="scientific">Paracoccus marinaquae</name>
    <dbReference type="NCBI Taxonomy" id="2841926"/>
    <lineage>
        <taxon>Bacteria</taxon>
        <taxon>Pseudomonadati</taxon>
        <taxon>Pseudomonadota</taxon>
        <taxon>Alphaproteobacteria</taxon>
        <taxon>Rhodobacterales</taxon>
        <taxon>Paracoccaceae</taxon>
        <taxon>Paracoccus</taxon>
    </lineage>
</organism>
<accession>A0ABS6ALB7</accession>
<evidence type="ECO:0000313" key="2">
    <source>
        <dbReference type="EMBL" id="MBU3031363.1"/>
    </source>
</evidence>